<dbReference type="PANTHER" id="PTHR45908:SF11">
    <property type="entry name" value="FUNGAL LIPASE-LIKE DOMAIN-CONTAINING PROTEIN"/>
    <property type="match status" value="1"/>
</dbReference>
<keyword evidence="4" id="KW-1185">Reference proteome</keyword>
<dbReference type="EMBL" id="BTSY01000001">
    <property type="protein sequence ID" value="GMT11364.1"/>
    <property type="molecule type" value="Genomic_DNA"/>
</dbReference>
<evidence type="ECO:0000313" key="4">
    <source>
        <dbReference type="Proteomes" id="UP001432322"/>
    </source>
</evidence>
<feature type="chain" id="PRO_5043439570" description="Fungal lipase-type domain-containing protein" evidence="1">
    <location>
        <begin position="22"/>
        <end position="295"/>
    </location>
</feature>
<dbReference type="AlphaFoldDB" id="A0AAV5V054"/>
<sequence>MMERGHVTMISLLYLLASTAAIEFDDSLARNTIYPLAAAAYGDSSLQQQCLDKHLPGAKLSHHAEVPCDSIKDDTCSGFTYVDETRKAIGLGFRGTNADEQLALEIYSTLQDALVAFKDGGKVAPYFNTAFEDIWNEGGLGADLQRLSDAHPDYTLYITGHSLGGALAAMGAIRVAKNKIHPVENIVFYTFGEPRTGDQQFANLLDSLVQGYRVVHNKDLIPHTPFTSMGYMHHRSEVFYENNMSPGSSYVVCQGQEDPTCSNKFTFGLVFDPDHFHYYGIHVERYGRSGCTTDQ</sequence>
<comment type="caution">
    <text evidence="3">The sequence shown here is derived from an EMBL/GenBank/DDBJ whole genome shotgun (WGS) entry which is preliminary data.</text>
</comment>
<name>A0AAV5V054_9BILA</name>
<protein>
    <recommendedName>
        <fullName evidence="2">Fungal lipase-type domain-containing protein</fullName>
    </recommendedName>
</protein>
<dbReference type="Proteomes" id="UP001432322">
    <property type="component" value="Unassembled WGS sequence"/>
</dbReference>
<dbReference type="GO" id="GO:0006629">
    <property type="term" value="P:lipid metabolic process"/>
    <property type="evidence" value="ECO:0007669"/>
    <property type="project" value="InterPro"/>
</dbReference>
<dbReference type="PANTHER" id="PTHR45908">
    <property type="entry name" value="PROTEIN CBG11750-RELATED"/>
    <property type="match status" value="1"/>
</dbReference>
<feature type="domain" description="Fungal lipase-type" evidence="2">
    <location>
        <begin position="92"/>
        <end position="227"/>
    </location>
</feature>
<dbReference type="CDD" id="cd00519">
    <property type="entry name" value="Lipase_3"/>
    <property type="match status" value="1"/>
</dbReference>
<evidence type="ECO:0000259" key="2">
    <source>
        <dbReference type="Pfam" id="PF01764"/>
    </source>
</evidence>
<gene>
    <name evidence="3" type="ORF">PFISCL1PPCAC_2661</name>
</gene>
<dbReference type="InterPro" id="IPR029058">
    <property type="entry name" value="AB_hydrolase_fold"/>
</dbReference>
<accession>A0AAV5V054</accession>
<evidence type="ECO:0000313" key="3">
    <source>
        <dbReference type="EMBL" id="GMT11364.1"/>
    </source>
</evidence>
<proteinExistence type="predicted"/>
<dbReference type="InterPro" id="IPR002921">
    <property type="entry name" value="Fungal_lipase-type"/>
</dbReference>
<reference evidence="3" key="1">
    <citation type="submission" date="2023-10" db="EMBL/GenBank/DDBJ databases">
        <title>Genome assembly of Pristionchus species.</title>
        <authorList>
            <person name="Yoshida K."/>
            <person name="Sommer R.J."/>
        </authorList>
    </citation>
    <scope>NUCLEOTIDE SEQUENCE</scope>
    <source>
        <strain evidence="3">RS5133</strain>
    </source>
</reference>
<dbReference type="SUPFAM" id="SSF53474">
    <property type="entry name" value="alpha/beta-Hydrolases"/>
    <property type="match status" value="1"/>
</dbReference>
<feature type="signal peptide" evidence="1">
    <location>
        <begin position="1"/>
        <end position="21"/>
    </location>
</feature>
<dbReference type="Gene3D" id="3.40.50.1820">
    <property type="entry name" value="alpha/beta hydrolase"/>
    <property type="match status" value="1"/>
</dbReference>
<dbReference type="Pfam" id="PF01764">
    <property type="entry name" value="Lipase_3"/>
    <property type="match status" value="1"/>
</dbReference>
<organism evidence="3 4">
    <name type="scientific">Pristionchus fissidentatus</name>
    <dbReference type="NCBI Taxonomy" id="1538716"/>
    <lineage>
        <taxon>Eukaryota</taxon>
        <taxon>Metazoa</taxon>
        <taxon>Ecdysozoa</taxon>
        <taxon>Nematoda</taxon>
        <taxon>Chromadorea</taxon>
        <taxon>Rhabditida</taxon>
        <taxon>Rhabditina</taxon>
        <taxon>Diplogasteromorpha</taxon>
        <taxon>Diplogasteroidea</taxon>
        <taxon>Neodiplogasteridae</taxon>
        <taxon>Pristionchus</taxon>
    </lineage>
</organism>
<keyword evidence="1" id="KW-0732">Signal</keyword>
<evidence type="ECO:0000256" key="1">
    <source>
        <dbReference type="SAM" id="SignalP"/>
    </source>
</evidence>